<dbReference type="Proteomes" id="UP001276659">
    <property type="component" value="Unassembled WGS sequence"/>
</dbReference>
<name>A0AAD9YY47_9LECA</name>
<organism evidence="1 2">
    <name type="scientific">Lepraria neglecta</name>
    <dbReference type="NCBI Taxonomy" id="209136"/>
    <lineage>
        <taxon>Eukaryota</taxon>
        <taxon>Fungi</taxon>
        <taxon>Dikarya</taxon>
        <taxon>Ascomycota</taxon>
        <taxon>Pezizomycotina</taxon>
        <taxon>Lecanoromycetes</taxon>
        <taxon>OSLEUM clade</taxon>
        <taxon>Lecanoromycetidae</taxon>
        <taxon>Lecanorales</taxon>
        <taxon>Lecanorineae</taxon>
        <taxon>Stereocaulaceae</taxon>
        <taxon>Lepraria</taxon>
    </lineage>
</organism>
<dbReference type="Gene3D" id="3.30.420.10">
    <property type="entry name" value="Ribonuclease H-like superfamily/Ribonuclease H"/>
    <property type="match status" value="1"/>
</dbReference>
<dbReference type="GO" id="GO:0003676">
    <property type="term" value="F:nucleic acid binding"/>
    <property type="evidence" value="ECO:0007669"/>
    <property type="project" value="InterPro"/>
</dbReference>
<comment type="caution">
    <text evidence="1">The sequence shown here is derived from an EMBL/GenBank/DDBJ whole genome shotgun (WGS) entry which is preliminary data.</text>
</comment>
<protein>
    <recommendedName>
        <fullName evidence="3">RNase H type-1 domain-containing protein</fullName>
    </recommendedName>
</protein>
<keyword evidence="2" id="KW-1185">Reference proteome</keyword>
<accession>A0AAD9YY47</accession>
<reference evidence="1" key="1">
    <citation type="submission" date="2022-11" db="EMBL/GenBank/DDBJ databases">
        <title>Chromosomal genome sequence assembly and mating type (MAT) locus characterization of the leprose asexual lichenized fungus Lepraria neglecta (Nyl.) Erichsen.</title>
        <authorList>
            <person name="Allen J.L."/>
            <person name="Pfeffer B."/>
        </authorList>
    </citation>
    <scope>NUCLEOTIDE SEQUENCE</scope>
    <source>
        <strain evidence="1">Allen 5258</strain>
    </source>
</reference>
<sequence length="89" mass="10000">MVLACDSAYLINTICTNTWKYTKCDHEENADLWDILINLLLQCDNKGVIVQFWLIGKEDNKVAEDARGGALVAKNAREPDWRGLGMVTS</sequence>
<dbReference type="InterPro" id="IPR036397">
    <property type="entry name" value="RNaseH_sf"/>
</dbReference>
<dbReference type="AlphaFoldDB" id="A0AAD9YY47"/>
<evidence type="ECO:0000313" key="2">
    <source>
        <dbReference type="Proteomes" id="UP001276659"/>
    </source>
</evidence>
<evidence type="ECO:0000313" key="1">
    <source>
        <dbReference type="EMBL" id="KAK3168106.1"/>
    </source>
</evidence>
<gene>
    <name evidence="1" type="ORF">OEA41_004552</name>
</gene>
<evidence type="ECO:0008006" key="3">
    <source>
        <dbReference type="Google" id="ProtNLM"/>
    </source>
</evidence>
<proteinExistence type="predicted"/>
<dbReference type="EMBL" id="JASNWA010000010">
    <property type="protein sequence ID" value="KAK3168106.1"/>
    <property type="molecule type" value="Genomic_DNA"/>
</dbReference>